<organism evidence="2 3">
    <name type="scientific">Aureimonas glaciei</name>
    <dbReference type="NCBI Taxonomy" id="1776957"/>
    <lineage>
        <taxon>Bacteria</taxon>
        <taxon>Pseudomonadati</taxon>
        <taxon>Pseudomonadota</taxon>
        <taxon>Alphaproteobacteria</taxon>
        <taxon>Hyphomicrobiales</taxon>
        <taxon>Aurantimonadaceae</taxon>
        <taxon>Aureimonas</taxon>
    </lineage>
</organism>
<sequence length="58" mass="6581">MPTVDNDAAVRDRAYHLWELAGRPVGREHEFWAQAAREIEGETKSSEKFPGDGRNLGR</sequence>
<dbReference type="AlphaFoldDB" id="A0A916XX01"/>
<comment type="caution">
    <text evidence="2">The sequence shown here is derived from an EMBL/GenBank/DDBJ whole genome shotgun (WGS) entry which is preliminary data.</text>
</comment>
<feature type="compositionally biased region" description="Basic and acidic residues" evidence="1">
    <location>
        <begin position="38"/>
        <end position="51"/>
    </location>
</feature>
<evidence type="ECO:0000313" key="3">
    <source>
        <dbReference type="Proteomes" id="UP000613160"/>
    </source>
</evidence>
<evidence type="ECO:0000313" key="2">
    <source>
        <dbReference type="EMBL" id="GGD19014.1"/>
    </source>
</evidence>
<dbReference type="Proteomes" id="UP000613160">
    <property type="component" value="Unassembled WGS sequence"/>
</dbReference>
<evidence type="ECO:0000256" key="1">
    <source>
        <dbReference type="SAM" id="MobiDB-lite"/>
    </source>
</evidence>
<gene>
    <name evidence="2" type="ORF">GCM10011335_22400</name>
</gene>
<dbReference type="RefSeq" id="WP_188850672.1">
    <property type="nucleotide sequence ID" value="NZ_BMJJ01000004.1"/>
</dbReference>
<name>A0A916XX01_9HYPH</name>
<accession>A0A916XX01</accession>
<evidence type="ECO:0008006" key="4">
    <source>
        <dbReference type="Google" id="ProtNLM"/>
    </source>
</evidence>
<protein>
    <recommendedName>
        <fullName evidence="4">DUF2934 domain-containing protein</fullName>
    </recommendedName>
</protein>
<feature type="region of interest" description="Disordered" evidence="1">
    <location>
        <begin position="38"/>
        <end position="58"/>
    </location>
</feature>
<keyword evidence="3" id="KW-1185">Reference proteome</keyword>
<dbReference type="Pfam" id="PF11154">
    <property type="entry name" value="DUF2934"/>
    <property type="match status" value="1"/>
</dbReference>
<proteinExistence type="predicted"/>
<dbReference type="EMBL" id="BMJJ01000004">
    <property type="protein sequence ID" value="GGD19014.1"/>
    <property type="molecule type" value="Genomic_DNA"/>
</dbReference>
<reference evidence="2" key="2">
    <citation type="submission" date="2020-09" db="EMBL/GenBank/DDBJ databases">
        <authorList>
            <person name="Sun Q."/>
            <person name="Zhou Y."/>
        </authorList>
    </citation>
    <scope>NUCLEOTIDE SEQUENCE</scope>
    <source>
        <strain evidence="2">CGMCC 1.15493</strain>
    </source>
</reference>
<reference evidence="2" key="1">
    <citation type="journal article" date="2014" name="Int. J. Syst. Evol. Microbiol.">
        <title>Complete genome sequence of Corynebacterium casei LMG S-19264T (=DSM 44701T), isolated from a smear-ripened cheese.</title>
        <authorList>
            <consortium name="US DOE Joint Genome Institute (JGI-PGF)"/>
            <person name="Walter F."/>
            <person name="Albersmeier A."/>
            <person name="Kalinowski J."/>
            <person name="Ruckert C."/>
        </authorList>
    </citation>
    <scope>NUCLEOTIDE SEQUENCE</scope>
    <source>
        <strain evidence="2">CGMCC 1.15493</strain>
    </source>
</reference>
<dbReference type="InterPro" id="IPR021327">
    <property type="entry name" value="DUF2934"/>
</dbReference>